<dbReference type="EMBL" id="CP042430">
    <property type="protein sequence ID" value="QEC48284.1"/>
    <property type="molecule type" value="Genomic_DNA"/>
</dbReference>
<dbReference type="PANTHER" id="PTHR24421:SF10">
    <property type="entry name" value="NITRATE_NITRITE SENSOR PROTEIN NARQ"/>
    <property type="match status" value="1"/>
</dbReference>
<evidence type="ECO:0000256" key="10">
    <source>
        <dbReference type="ARBA" id="ARBA00022989"/>
    </source>
</evidence>
<keyword evidence="5" id="KW-0808">Transferase</keyword>
<dbReference type="InterPro" id="IPR003660">
    <property type="entry name" value="HAMP_dom"/>
</dbReference>
<dbReference type="CDD" id="cd16917">
    <property type="entry name" value="HATPase_UhpB-NarQ-NarX-like"/>
    <property type="match status" value="1"/>
</dbReference>
<reference evidence="14 15" key="1">
    <citation type="journal article" date="2018" name="J. Microbiol.">
        <title>Baekduia soli gen. nov., sp. nov., a novel bacterium isolated from the soil of Baekdu Mountain and proposal of a novel family name, Baekduiaceae fam. nov.</title>
        <authorList>
            <person name="An D.S."/>
            <person name="Siddiqi M.Z."/>
            <person name="Kim K.H."/>
            <person name="Yu H.S."/>
            <person name="Im W.T."/>
        </authorList>
    </citation>
    <scope>NUCLEOTIDE SEQUENCE [LARGE SCALE GENOMIC DNA]</scope>
    <source>
        <strain evidence="14 15">BR7-21</strain>
    </source>
</reference>
<sequence length="344" mass="38018">MVFPDGDVGAGRVMPVTSPPRRSATVRRMGGRYISLFWRLLVPNVTVLAVACVVLIIEPANGRIPALVGGLLVMSAVNVVLVRRATTPLARMTTLMRDIDPMRPGHRLPLPRPRSELTLLADAFNDMLDRLETERRESSMRALSEREGERRRVAAELHDQIGQTLTALGLHVDRLLAGTPPEMRDEVREVRDGVLASVEDVRRLARELRPEALDTLGLVPALTNLSERMTRRTGIQIRRTLDRDLPVVGEDAEVVIYRIAQESLTNAVRHGRPETIEMTLRAEADQVVLGVVDDGCGFVANGPSESGIRSMRERALSIGAELRVEPRGAGSGTRVVLEVPVWRR</sequence>
<feature type="domain" description="HAMP" evidence="13">
    <location>
        <begin position="83"/>
        <end position="136"/>
    </location>
</feature>
<evidence type="ECO:0000256" key="5">
    <source>
        <dbReference type="ARBA" id="ARBA00022679"/>
    </source>
</evidence>
<dbReference type="AlphaFoldDB" id="A0A5B8U5A9"/>
<evidence type="ECO:0000256" key="7">
    <source>
        <dbReference type="ARBA" id="ARBA00022741"/>
    </source>
</evidence>
<dbReference type="InterPro" id="IPR003594">
    <property type="entry name" value="HATPase_dom"/>
</dbReference>
<dbReference type="InterPro" id="IPR050482">
    <property type="entry name" value="Sensor_HK_TwoCompSys"/>
</dbReference>
<feature type="transmembrane region" description="Helical" evidence="12">
    <location>
        <begin position="36"/>
        <end position="57"/>
    </location>
</feature>
<name>A0A5B8U5A9_9ACTN</name>
<dbReference type="PROSITE" id="PS50885">
    <property type="entry name" value="HAMP"/>
    <property type="match status" value="1"/>
</dbReference>
<dbReference type="CDD" id="cd06225">
    <property type="entry name" value="HAMP"/>
    <property type="match status" value="1"/>
</dbReference>
<evidence type="ECO:0000256" key="3">
    <source>
        <dbReference type="ARBA" id="ARBA00012438"/>
    </source>
</evidence>
<dbReference type="PANTHER" id="PTHR24421">
    <property type="entry name" value="NITRATE/NITRITE SENSOR PROTEIN NARX-RELATED"/>
    <property type="match status" value="1"/>
</dbReference>
<dbReference type="SMART" id="SM00304">
    <property type="entry name" value="HAMP"/>
    <property type="match status" value="1"/>
</dbReference>
<dbReference type="KEGG" id="bsol:FSW04_12370"/>
<dbReference type="InterPro" id="IPR011712">
    <property type="entry name" value="Sig_transdc_His_kin_sub3_dim/P"/>
</dbReference>
<feature type="transmembrane region" description="Helical" evidence="12">
    <location>
        <begin position="63"/>
        <end position="82"/>
    </location>
</feature>
<dbReference type="InterPro" id="IPR036890">
    <property type="entry name" value="HATPase_C_sf"/>
</dbReference>
<evidence type="ECO:0000256" key="6">
    <source>
        <dbReference type="ARBA" id="ARBA00022692"/>
    </source>
</evidence>
<dbReference type="Pfam" id="PF00672">
    <property type="entry name" value="HAMP"/>
    <property type="match status" value="1"/>
</dbReference>
<evidence type="ECO:0000256" key="11">
    <source>
        <dbReference type="ARBA" id="ARBA00023012"/>
    </source>
</evidence>
<comment type="catalytic activity">
    <reaction evidence="1">
        <text>ATP + protein L-histidine = ADP + protein N-phospho-L-histidine.</text>
        <dbReference type="EC" id="2.7.13.3"/>
    </reaction>
</comment>
<evidence type="ECO:0000256" key="8">
    <source>
        <dbReference type="ARBA" id="ARBA00022777"/>
    </source>
</evidence>
<comment type="subcellular location">
    <subcellularLocation>
        <location evidence="2">Membrane</location>
    </subcellularLocation>
</comment>
<organism evidence="14 15">
    <name type="scientific">Baekduia soli</name>
    <dbReference type="NCBI Taxonomy" id="496014"/>
    <lineage>
        <taxon>Bacteria</taxon>
        <taxon>Bacillati</taxon>
        <taxon>Actinomycetota</taxon>
        <taxon>Thermoleophilia</taxon>
        <taxon>Solirubrobacterales</taxon>
        <taxon>Baekduiaceae</taxon>
        <taxon>Baekduia</taxon>
    </lineage>
</organism>
<dbReference type="Pfam" id="PF07730">
    <property type="entry name" value="HisKA_3"/>
    <property type="match status" value="1"/>
</dbReference>
<protein>
    <recommendedName>
        <fullName evidence="3">histidine kinase</fullName>
        <ecNumber evidence="3">2.7.13.3</ecNumber>
    </recommendedName>
</protein>
<dbReference type="Gene3D" id="1.20.5.1930">
    <property type="match status" value="1"/>
</dbReference>
<dbReference type="Proteomes" id="UP000321805">
    <property type="component" value="Chromosome"/>
</dbReference>
<dbReference type="GO" id="GO:0000155">
    <property type="term" value="F:phosphorelay sensor kinase activity"/>
    <property type="evidence" value="ECO:0007669"/>
    <property type="project" value="InterPro"/>
</dbReference>
<dbReference type="Gene3D" id="3.30.565.10">
    <property type="entry name" value="Histidine kinase-like ATPase, C-terminal domain"/>
    <property type="match status" value="1"/>
</dbReference>
<keyword evidence="12" id="KW-0472">Membrane</keyword>
<keyword evidence="7" id="KW-0547">Nucleotide-binding</keyword>
<evidence type="ECO:0000256" key="1">
    <source>
        <dbReference type="ARBA" id="ARBA00000085"/>
    </source>
</evidence>
<dbReference type="SMART" id="SM00387">
    <property type="entry name" value="HATPase_c"/>
    <property type="match status" value="1"/>
</dbReference>
<dbReference type="GO" id="GO:0046983">
    <property type="term" value="F:protein dimerization activity"/>
    <property type="evidence" value="ECO:0007669"/>
    <property type="project" value="InterPro"/>
</dbReference>
<dbReference type="OrthoDB" id="227596at2"/>
<dbReference type="SUPFAM" id="SSF55874">
    <property type="entry name" value="ATPase domain of HSP90 chaperone/DNA topoisomerase II/histidine kinase"/>
    <property type="match status" value="1"/>
</dbReference>
<evidence type="ECO:0000313" key="14">
    <source>
        <dbReference type="EMBL" id="QEC48284.1"/>
    </source>
</evidence>
<dbReference type="EC" id="2.7.13.3" evidence="3"/>
<evidence type="ECO:0000256" key="9">
    <source>
        <dbReference type="ARBA" id="ARBA00022840"/>
    </source>
</evidence>
<dbReference type="Pfam" id="PF02518">
    <property type="entry name" value="HATPase_c"/>
    <property type="match status" value="1"/>
</dbReference>
<proteinExistence type="predicted"/>
<evidence type="ECO:0000256" key="4">
    <source>
        <dbReference type="ARBA" id="ARBA00022553"/>
    </source>
</evidence>
<keyword evidence="15" id="KW-1185">Reference proteome</keyword>
<keyword evidence="10 12" id="KW-1133">Transmembrane helix</keyword>
<gene>
    <name evidence="14" type="ORF">FSW04_12370</name>
</gene>
<dbReference type="Gene3D" id="6.10.340.10">
    <property type="match status" value="1"/>
</dbReference>
<dbReference type="SUPFAM" id="SSF158472">
    <property type="entry name" value="HAMP domain-like"/>
    <property type="match status" value="1"/>
</dbReference>
<keyword evidence="11" id="KW-0902">Two-component regulatory system</keyword>
<evidence type="ECO:0000256" key="12">
    <source>
        <dbReference type="SAM" id="Phobius"/>
    </source>
</evidence>
<dbReference type="GO" id="GO:0016020">
    <property type="term" value="C:membrane"/>
    <property type="evidence" value="ECO:0007669"/>
    <property type="project" value="UniProtKB-SubCell"/>
</dbReference>
<evidence type="ECO:0000256" key="2">
    <source>
        <dbReference type="ARBA" id="ARBA00004370"/>
    </source>
</evidence>
<keyword evidence="8" id="KW-0418">Kinase</keyword>
<keyword evidence="4" id="KW-0597">Phosphoprotein</keyword>
<keyword evidence="6 12" id="KW-0812">Transmembrane</keyword>
<accession>A0A5B8U5A9</accession>
<evidence type="ECO:0000313" key="15">
    <source>
        <dbReference type="Proteomes" id="UP000321805"/>
    </source>
</evidence>
<keyword evidence="9" id="KW-0067">ATP-binding</keyword>
<evidence type="ECO:0000259" key="13">
    <source>
        <dbReference type="PROSITE" id="PS50885"/>
    </source>
</evidence>
<dbReference type="GO" id="GO:0005524">
    <property type="term" value="F:ATP binding"/>
    <property type="evidence" value="ECO:0007669"/>
    <property type="project" value="UniProtKB-KW"/>
</dbReference>